<accession>A0A2G9ZLV7</accession>
<proteinExistence type="predicted"/>
<keyword evidence="5" id="KW-0472">Membrane</keyword>
<comment type="subcellular location">
    <subcellularLocation>
        <location evidence="1">Membrane</location>
    </subcellularLocation>
</comment>
<evidence type="ECO:0000313" key="7">
    <source>
        <dbReference type="EMBL" id="PIP34147.1"/>
    </source>
</evidence>
<dbReference type="AlphaFoldDB" id="A0A2G9ZLV7"/>
<evidence type="ECO:0000256" key="2">
    <source>
        <dbReference type="ARBA" id="ARBA00022448"/>
    </source>
</evidence>
<dbReference type="EMBL" id="PCSD01000008">
    <property type="protein sequence ID" value="PIP34147.1"/>
    <property type="molecule type" value="Genomic_DNA"/>
</dbReference>
<dbReference type="GO" id="GO:0016020">
    <property type="term" value="C:membrane"/>
    <property type="evidence" value="ECO:0007669"/>
    <property type="project" value="UniProtKB-SubCell"/>
</dbReference>
<dbReference type="GO" id="GO:0046933">
    <property type="term" value="F:proton-transporting ATP synthase activity, rotational mechanism"/>
    <property type="evidence" value="ECO:0007669"/>
    <property type="project" value="InterPro"/>
</dbReference>
<name>A0A2G9ZLV7_9BACT</name>
<evidence type="ECO:0000256" key="1">
    <source>
        <dbReference type="ARBA" id="ARBA00004370"/>
    </source>
</evidence>
<keyword evidence="2" id="KW-0813">Transport</keyword>
<protein>
    <submittedName>
        <fullName evidence="7">Uncharacterized protein</fullName>
    </submittedName>
</protein>
<keyword evidence="6" id="KW-0066">ATP synthesis</keyword>
<dbReference type="PANTHER" id="PTHR11910">
    <property type="entry name" value="ATP SYNTHASE DELTA CHAIN"/>
    <property type="match status" value="1"/>
</dbReference>
<sequence length="132" mass="14495">MRLSVRQYAQTLLDLCSGKTRAELEVLIDGFLALVRQRGDWKKAPAIADCFSQLFDGQAGQVKASATFAVPPSAADRKKIADYLARRLGRKIILTETVCPEVVAGALIRYEDKILDMSARRVIADLRAAISS</sequence>
<keyword evidence="3" id="KW-0375">Hydrogen ion transport</keyword>
<dbReference type="Pfam" id="PF00213">
    <property type="entry name" value="OSCP"/>
    <property type="match status" value="1"/>
</dbReference>
<evidence type="ECO:0000256" key="3">
    <source>
        <dbReference type="ARBA" id="ARBA00022781"/>
    </source>
</evidence>
<keyword evidence="4" id="KW-0406">Ion transport</keyword>
<organism evidence="7 8">
    <name type="scientific">Candidatus Falkowbacteria bacterium CG23_combo_of_CG06-09_8_20_14_all_49_15</name>
    <dbReference type="NCBI Taxonomy" id="1974572"/>
    <lineage>
        <taxon>Bacteria</taxon>
        <taxon>Candidatus Falkowiibacteriota</taxon>
    </lineage>
</organism>
<dbReference type="Proteomes" id="UP000230729">
    <property type="component" value="Unassembled WGS sequence"/>
</dbReference>
<evidence type="ECO:0000256" key="4">
    <source>
        <dbReference type="ARBA" id="ARBA00023065"/>
    </source>
</evidence>
<evidence type="ECO:0000313" key="8">
    <source>
        <dbReference type="Proteomes" id="UP000230729"/>
    </source>
</evidence>
<reference evidence="7 8" key="1">
    <citation type="submission" date="2017-09" db="EMBL/GenBank/DDBJ databases">
        <title>Depth-based differentiation of microbial function through sediment-hosted aquifers and enrichment of novel symbionts in the deep terrestrial subsurface.</title>
        <authorList>
            <person name="Probst A.J."/>
            <person name="Ladd B."/>
            <person name="Jarett J.K."/>
            <person name="Geller-Mcgrath D.E."/>
            <person name="Sieber C.M."/>
            <person name="Emerson J.B."/>
            <person name="Anantharaman K."/>
            <person name="Thomas B.C."/>
            <person name="Malmstrom R."/>
            <person name="Stieglmeier M."/>
            <person name="Klingl A."/>
            <person name="Woyke T."/>
            <person name="Ryan C.M."/>
            <person name="Banfield J.F."/>
        </authorList>
    </citation>
    <scope>NUCLEOTIDE SEQUENCE [LARGE SCALE GENOMIC DNA]</scope>
    <source>
        <strain evidence="7">CG23_combo_of_CG06-09_8_20_14_all_49_15</strain>
    </source>
</reference>
<evidence type="ECO:0000256" key="5">
    <source>
        <dbReference type="ARBA" id="ARBA00023136"/>
    </source>
</evidence>
<dbReference type="InterPro" id="IPR000711">
    <property type="entry name" value="ATPase_OSCP/dsu"/>
</dbReference>
<evidence type="ECO:0000256" key="6">
    <source>
        <dbReference type="ARBA" id="ARBA00023310"/>
    </source>
</evidence>
<gene>
    <name evidence="7" type="ORF">COX22_00540</name>
</gene>
<comment type="caution">
    <text evidence="7">The sequence shown here is derived from an EMBL/GenBank/DDBJ whole genome shotgun (WGS) entry which is preliminary data.</text>
</comment>